<keyword evidence="3" id="KW-1185">Reference proteome</keyword>
<feature type="region of interest" description="Disordered" evidence="1">
    <location>
        <begin position="228"/>
        <end position="272"/>
    </location>
</feature>
<evidence type="ECO:0008006" key="4">
    <source>
        <dbReference type="Google" id="ProtNLM"/>
    </source>
</evidence>
<reference evidence="2" key="1">
    <citation type="submission" date="2020-12" db="EMBL/GenBank/DDBJ databases">
        <title>Snuella sp. nov., isolated from sediment in Incheon.</title>
        <authorList>
            <person name="Kim W."/>
        </authorList>
    </citation>
    <scope>NUCLEOTIDE SEQUENCE</scope>
    <source>
        <strain evidence="2">CAU 1569</strain>
    </source>
</reference>
<comment type="caution">
    <text evidence="2">The sequence shown here is derived from an EMBL/GenBank/DDBJ whole genome shotgun (WGS) entry which is preliminary data.</text>
</comment>
<dbReference type="Gene3D" id="3.90.930.1">
    <property type="match status" value="1"/>
</dbReference>
<name>A0A8J7LYS4_9FLAO</name>
<sequence length="272" mass="32668">MSKVLFRSSIFLSTCILCFAFSSDLQRKVIRDADFDVECYVTHKSPKLFYPDKIYFWYRSGEIHQSVSSAGGDVLHDNYVKYYRSNQLAEKGVFHYGLKTGNWKHWYENGQLRLQEAWRNGFKHGEAIAFNYDGSISQKGSYWNNLKEGRWVNYNTKDTVYYVKNEMFEERPMGFFERKLRKKDSLEKVQIRIDRNLERKKDSLERVRKKKNRYIIKQNDSIKRIKKKLNRKQEKQRDSLERLNKKKAIQPKEQKNTNSGFFGKLFKKKKTD</sequence>
<dbReference type="AlphaFoldDB" id="A0A8J7LYS4"/>
<accession>A0A8J7LYS4</accession>
<evidence type="ECO:0000313" key="2">
    <source>
        <dbReference type="EMBL" id="MBJ6368906.1"/>
    </source>
</evidence>
<evidence type="ECO:0000313" key="3">
    <source>
        <dbReference type="Proteomes" id="UP000610931"/>
    </source>
</evidence>
<proteinExistence type="predicted"/>
<dbReference type="Proteomes" id="UP000610931">
    <property type="component" value="Unassembled WGS sequence"/>
</dbReference>
<organism evidence="2 3">
    <name type="scientific">Snuella sedimenti</name>
    <dbReference type="NCBI Taxonomy" id="2798802"/>
    <lineage>
        <taxon>Bacteria</taxon>
        <taxon>Pseudomonadati</taxon>
        <taxon>Bacteroidota</taxon>
        <taxon>Flavobacteriia</taxon>
        <taxon>Flavobacteriales</taxon>
        <taxon>Flavobacteriaceae</taxon>
        <taxon>Snuella</taxon>
    </lineage>
</organism>
<dbReference type="EMBL" id="JAELVQ010000017">
    <property type="protein sequence ID" value="MBJ6368906.1"/>
    <property type="molecule type" value="Genomic_DNA"/>
</dbReference>
<protein>
    <recommendedName>
        <fullName evidence="4">MORN repeat protein</fullName>
    </recommendedName>
</protein>
<feature type="compositionally biased region" description="Basic and acidic residues" evidence="1">
    <location>
        <begin position="231"/>
        <end position="243"/>
    </location>
</feature>
<dbReference type="RefSeq" id="WP_199115668.1">
    <property type="nucleotide sequence ID" value="NZ_JAELVQ010000017.1"/>
</dbReference>
<evidence type="ECO:0000256" key="1">
    <source>
        <dbReference type="SAM" id="MobiDB-lite"/>
    </source>
</evidence>
<dbReference type="SUPFAM" id="SSF82185">
    <property type="entry name" value="Histone H3 K4-specific methyltransferase SET7/9 N-terminal domain"/>
    <property type="match status" value="1"/>
</dbReference>
<gene>
    <name evidence="2" type="ORF">JF259_12485</name>
</gene>